<dbReference type="Proteomes" id="UP001652583">
    <property type="component" value="Chromosome A2"/>
</dbReference>
<keyword evidence="2" id="KW-1185">Reference proteome</keyword>
<evidence type="ECO:0000256" key="1">
    <source>
        <dbReference type="SAM" id="MobiDB-lite"/>
    </source>
</evidence>
<evidence type="ECO:0000313" key="2">
    <source>
        <dbReference type="Proteomes" id="UP001652583"/>
    </source>
</evidence>
<organism evidence="2 3">
    <name type="scientific">Acinonyx jubatus</name>
    <name type="common">Cheetah</name>
    <dbReference type="NCBI Taxonomy" id="32536"/>
    <lineage>
        <taxon>Eukaryota</taxon>
        <taxon>Metazoa</taxon>
        <taxon>Chordata</taxon>
        <taxon>Craniata</taxon>
        <taxon>Vertebrata</taxon>
        <taxon>Euteleostomi</taxon>
        <taxon>Mammalia</taxon>
        <taxon>Eutheria</taxon>
        <taxon>Laurasiatheria</taxon>
        <taxon>Carnivora</taxon>
        <taxon>Feliformia</taxon>
        <taxon>Felidae</taxon>
        <taxon>Felinae</taxon>
        <taxon>Acinonyx</taxon>
    </lineage>
</organism>
<feature type="compositionally biased region" description="Low complexity" evidence="1">
    <location>
        <begin position="120"/>
        <end position="136"/>
    </location>
</feature>
<feature type="region of interest" description="Disordered" evidence="1">
    <location>
        <begin position="1"/>
        <end position="295"/>
    </location>
</feature>
<feature type="compositionally biased region" description="Low complexity" evidence="1">
    <location>
        <begin position="168"/>
        <end position="194"/>
    </location>
</feature>
<feature type="compositionally biased region" description="Basic residues" evidence="1">
    <location>
        <begin position="209"/>
        <end position="228"/>
    </location>
</feature>
<feature type="compositionally biased region" description="Basic and acidic residues" evidence="1">
    <location>
        <begin position="106"/>
        <end position="116"/>
    </location>
</feature>
<dbReference type="RefSeq" id="XP_053076271.1">
    <property type="nucleotide sequence ID" value="XM_053220296.1"/>
</dbReference>
<evidence type="ECO:0000313" key="3">
    <source>
        <dbReference type="RefSeq" id="XP_053076271.1"/>
    </source>
</evidence>
<gene>
    <name evidence="3" type="primary">LOC128314997</name>
</gene>
<feature type="compositionally biased region" description="Basic and acidic residues" evidence="1">
    <location>
        <begin position="56"/>
        <end position="73"/>
    </location>
</feature>
<feature type="region of interest" description="Disordered" evidence="1">
    <location>
        <begin position="340"/>
        <end position="371"/>
    </location>
</feature>
<reference evidence="3" key="1">
    <citation type="submission" date="2025-08" db="UniProtKB">
        <authorList>
            <consortium name="RefSeq"/>
        </authorList>
    </citation>
    <scope>IDENTIFICATION</scope>
    <source>
        <tissue evidence="3">Blood</tissue>
    </source>
</reference>
<sequence>MVPHSEKTSGSQRSSRVCVEAGAGGGTPKLRYQLLQRPSPPPAGGVNAPSSGFHPTEPRDPLWRTRGRPEGRTRLQPTRRPRVPRSAGRAEAWPIAAASSPGPAAERPEPSPEGPRRGGRLSPCRAAASPARTSATVSLSRAKPRAAAGVPRKARPATGIGAWAAKLGSSGPAAHSPSAGGRAAAGACSSRPQDAAPPPPLPGDSAPSCRRRRCRSRARGARAPHRSLRASTYRAVRGRRARGRGARPEPSNRLTRECRSQSRGQLRAAPTGSPRDARFCLRPPPRSAPHPRTGPAFIRAAPLIGPPRPCPRGHALSWKPCPRPVASVPGTRPGPSGLPPALWAGSGGGASRQPQALGPLRRSQPTQGGQARELALPQLTTYRLALRFPWNANRESTDIYGVYCMLRTQPGLRGTSTAVVEPKL</sequence>
<proteinExistence type="predicted"/>
<name>A0ABM3PX60_ACIJB</name>
<accession>A0ABM3PX60</accession>
<protein>
    <submittedName>
        <fullName evidence="3">Translation initiation factor IF-2-like</fullName>
    </submittedName>
</protein>
<dbReference type="GeneID" id="128314997"/>
<feature type="compositionally biased region" description="Basic residues" evidence="1">
    <location>
        <begin position="236"/>
        <end position="245"/>
    </location>
</feature>